<dbReference type="SUPFAM" id="SSF51182">
    <property type="entry name" value="RmlC-like cupins"/>
    <property type="match status" value="1"/>
</dbReference>
<gene>
    <name evidence="1" type="ORF">ACEZDG_24395</name>
</gene>
<evidence type="ECO:0000313" key="2">
    <source>
        <dbReference type="Proteomes" id="UP001592582"/>
    </source>
</evidence>
<dbReference type="Proteomes" id="UP001592582">
    <property type="component" value="Unassembled WGS sequence"/>
</dbReference>
<comment type="caution">
    <text evidence="1">The sequence shown here is derived from an EMBL/GenBank/DDBJ whole genome shotgun (WGS) entry which is preliminary data.</text>
</comment>
<dbReference type="InterPro" id="IPR011051">
    <property type="entry name" value="RmlC_Cupin_sf"/>
</dbReference>
<dbReference type="CDD" id="cd20293">
    <property type="entry name" value="cupin_HutD_N"/>
    <property type="match status" value="1"/>
</dbReference>
<dbReference type="InterPro" id="IPR010282">
    <property type="entry name" value="Uncharacterised_HutD/Ves"/>
</dbReference>
<dbReference type="PANTHER" id="PTHR37943">
    <property type="entry name" value="PROTEIN VES"/>
    <property type="match status" value="1"/>
</dbReference>
<dbReference type="Pfam" id="PF05962">
    <property type="entry name" value="HutD"/>
    <property type="match status" value="1"/>
</dbReference>
<accession>A0ABV6VFC6</accession>
<dbReference type="InterPro" id="IPR014710">
    <property type="entry name" value="RmlC-like_jellyroll"/>
</dbReference>
<keyword evidence="2" id="KW-1185">Reference proteome</keyword>
<protein>
    <submittedName>
        <fullName evidence="1">HutD family protein</fullName>
    </submittedName>
</protein>
<sequence>MRILRAADRPATAWKNGGGITREIASWPEDAGPDGFDWRISLAEVAAGGPFSAFPGVDRVITVVDGGGMELTVDGAAHRVAERYRPFGFAGDADTGCRLLDGPVSDFNVMTRRGRCAAGVEILRAPRPLPVPDDRTVLLLVLFEGRARLGSTVLDRHDALLTTATGGAGDASVDFDGGRGVAALVTLHDITGP</sequence>
<dbReference type="EMBL" id="JBHEZX010000011">
    <property type="protein sequence ID" value="MFC1412413.1"/>
    <property type="molecule type" value="Genomic_DNA"/>
</dbReference>
<dbReference type="PANTHER" id="PTHR37943:SF1">
    <property type="entry name" value="PROTEIN VES"/>
    <property type="match status" value="1"/>
</dbReference>
<evidence type="ECO:0000313" key="1">
    <source>
        <dbReference type="EMBL" id="MFC1412413.1"/>
    </source>
</evidence>
<organism evidence="1 2">
    <name type="scientific">Streptacidiphilus alkalitolerans</name>
    <dbReference type="NCBI Taxonomy" id="3342712"/>
    <lineage>
        <taxon>Bacteria</taxon>
        <taxon>Bacillati</taxon>
        <taxon>Actinomycetota</taxon>
        <taxon>Actinomycetes</taxon>
        <taxon>Kitasatosporales</taxon>
        <taxon>Streptomycetaceae</taxon>
        <taxon>Streptacidiphilus</taxon>
    </lineage>
</organism>
<dbReference type="Gene3D" id="2.60.120.10">
    <property type="entry name" value="Jelly Rolls"/>
    <property type="match status" value="1"/>
</dbReference>
<name>A0ABV6VFC6_9ACTN</name>
<reference evidence="1 2" key="1">
    <citation type="submission" date="2024-09" db="EMBL/GenBank/DDBJ databases">
        <authorList>
            <person name="Lee S.D."/>
        </authorList>
    </citation>
    <scope>NUCLEOTIDE SEQUENCE [LARGE SCALE GENOMIC DNA]</scope>
    <source>
        <strain evidence="1 2">N1-1</strain>
    </source>
</reference>
<proteinExistence type="predicted"/>